<proteinExistence type="predicted"/>
<organism evidence="3 4">
    <name type="scientific">Aquatica leii</name>
    <dbReference type="NCBI Taxonomy" id="1421715"/>
    <lineage>
        <taxon>Eukaryota</taxon>
        <taxon>Metazoa</taxon>
        <taxon>Ecdysozoa</taxon>
        <taxon>Arthropoda</taxon>
        <taxon>Hexapoda</taxon>
        <taxon>Insecta</taxon>
        <taxon>Pterygota</taxon>
        <taxon>Neoptera</taxon>
        <taxon>Endopterygota</taxon>
        <taxon>Coleoptera</taxon>
        <taxon>Polyphaga</taxon>
        <taxon>Elateriformia</taxon>
        <taxon>Elateroidea</taxon>
        <taxon>Lampyridae</taxon>
        <taxon>Luciolinae</taxon>
        <taxon>Aquatica</taxon>
    </lineage>
</organism>
<keyword evidence="1" id="KW-0472">Membrane</keyword>
<dbReference type="EMBL" id="JARPUR010000001">
    <property type="protein sequence ID" value="KAK4886230.1"/>
    <property type="molecule type" value="Genomic_DNA"/>
</dbReference>
<evidence type="ECO:0000256" key="1">
    <source>
        <dbReference type="SAM" id="Phobius"/>
    </source>
</evidence>
<keyword evidence="1" id="KW-0812">Transmembrane</keyword>
<comment type="caution">
    <text evidence="3">The sequence shown here is derived from an EMBL/GenBank/DDBJ whole genome shotgun (WGS) entry which is preliminary data.</text>
</comment>
<gene>
    <name evidence="3" type="ORF">RN001_002501</name>
</gene>
<dbReference type="Proteomes" id="UP001353858">
    <property type="component" value="Unassembled WGS sequence"/>
</dbReference>
<protein>
    <submittedName>
        <fullName evidence="3">Uncharacterized protein</fullName>
    </submittedName>
</protein>
<evidence type="ECO:0000256" key="2">
    <source>
        <dbReference type="SAM" id="SignalP"/>
    </source>
</evidence>
<sequence>MMKCNIFYCFVLTIIASIDGISTNFNQAEISEEERRAADTSDRTRVLSSFNNVLPQENGRKFGIATSYNKEGQILKPRIAAFYKKKELEAKESDYDAQRVNYHGDYNSYYSGTGSRIGFPGMFSSGMQYQDRGVLYGNSGYSHSGPSSFGSYGHSDGGYYYPSQYESSSGFDHGFIKKLGLKGLLLPIAGIALLGAAAALTANPVLLQLGTLNGRRRRRSIQPPIFNSNIYPINPYIRPNKK</sequence>
<keyword evidence="1" id="KW-1133">Transmembrane helix</keyword>
<evidence type="ECO:0000313" key="3">
    <source>
        <dbReference type="EMBL" id="KAK4886230.1"/>
    </source>
</evidence>
<feature type="signal peptide" evidence="2">
    <location>
        <begin position="1"/>
        <end position="20"/>
    </location>
</feature>
<keyword evidence="4" id="KW-1185">Reference proteome</keyword>
<accession>A0AAN7SSU8</accession>
<feature type="chain" id="PRO_5042895656" evidence="2">
    <location>
        <begin position="21"/>
        <end position="242"/>
    </location>
</feature>
<dbReference type="AlphaFoldDB" id="A0AAN7SSU8"/>
<feature type="transmembrane region" description="Helical" evidence="1">
    <location>
        <begin position="184"/>
        <end position="209"/>
    </location>
</feature>
<keyword evidence="2" id="KW-0732">Signal</keyword>
<reference evidence="4" key="1">
    <citation type="submission" date="2023-01" db="EMBL/GenBank/DDBJ databases">
        <title>Key to firefly adult light organ development and bioluminescence: homeobox transcription factors regulate luciferase expression and transportation to peroxisome.</title>
        <authorList>
            <person name="Fu X."/>
        </authorList>
    </citation>
    <scope>NUCLEOTIDE SEQUENCE [LARGE SCALE GENOMIC DNA]</scope>
</reference>
<name>A0AAN7SSU8_9COLE</name>
<evidence type="ECO:0000313" key="4">
    <source>
        <dbReference type="Proteomes" id="UP001353858"/>
    </source>
</evidence>